<dbReference type="NCBIfam" id="TIGR00756">
    <property type="entry name" value="PPR"/>
    <property type="match status" value="1"/>
</dbReference>
<organism evidence="3 4">
    <name type="scientific">Brassica oleracea var. oleracea</name>
    <dbReference type="NCBI Taxonomy" id="109376"/>
    <lineage>
        <taxon>Eukaryota</taxon>
        <taxon>Viridiplantae</taxon>
        <taxon>Streptophyta</taxon>
        <taxon>Embryophyta</taxon>
        <taxon>Tracheophyta</taxon>
        <taxon>Spermatophyta</taxon>
        <taxon>Magnoliopsida</taxon>
        <taxon>eudicotyledons</taxon>
        <taxon>Gunneridae</taxon>
        <taxon>Pentapetalae</taxon>
        <taxon>rosids</taxon>
        <taxon>malvids</taxon>
        <taxon>Brassicales</taxon>
        <taxon>Brassicaceae</taxon>
        <taxon>Brassiceae</taxon>
        <taxon>Brassica</taxon>
    </lineage>
</organism>
<dbReference type="InterPro" id="IPR011990">
    <property type="entry name" value="TPR-like_helical_dom_sf"/>
</dbReference>
<reference evidence="3 4" key="1">
    <citation type="journal article" date="2014" name="Genome Biol.">
        <title>Transcriptome and methylome profiling reveals relics of genome dominance in the mesopolyploid Brassica oleracea.</title>
        <authorList>
            <person name="Parkin I.A."/>
            <person name="Koh C."/>
            <person name="Tang H."/>
            <person name="Robinson S.J."/>
            <person name="Kagale S."/>
            <person name="Clarke W.E."/>
            <person name="Town C.D."/>
            <person name="Nixon J."/>
            <person name="Krishnakumar V."/>
            <person name="Bidwell S.L."/>
            <person name="Denoeud F."/>
            <person name="Belcram H."/>
            <person name="Links M.G."/>
            <person name="Just J."/>
            <person name="Clarke C."/>
            <person name="Bender T."/>
            <person name="Huebert T."/>
            <person name="Mason A.S."/>
            <person name="Pires J.C."/>
            <person name="Barker G."/>
            <person name="Moore J."/>
            <person name="Walley P.G."/>
            <person name="Manoli S."/>
            <person name="Batley J."/>
            <person name="Edwards D."/>
            <person name="Nelson M.N."/>
            <person name="Wang X."/>
            <person name="Paterson A.H."/>
            <person name="King G."/>
            <person name="Bancroft I."/>
            <person name="Chalhoub B."/>
            <person name="Sharpe A.G."/>
        </authorList>
    </citation>
    <scope>NUCLEOTIDE SEQUENCE</scope>
    <source>
        <strain evidence="3 4">cv. TO1000</strain>
    </source>
</reference>
<dbReference type="Gene3D" id="1.25.40.10">
    <property type="entry name" value="Tetratricopeptide repeat domain"/>
    <property type="match status" value="1"/>
</dbReference>
<dbReference type="HOGENOM" id="CLU_763672_0_0_1"/>
<accession>A0A0D3CRE7</accession>
<dbReference type="eggNOG" id="KOG0987">
    <property type="taxonomic scope" value="Eukaryota"/>
</dbReference>
<keyword evidence="4" id="KW-1185">Reference proteome</keyword>
<keyword evidence="2" id="KW-0472">Membrane</keyword>
<reference evidence="3" key="2">
    <citation type="submission" date="2015-03" db="UniProtKB">
        <authorList>
            <consortium name="EnsemblPlants"/>
        </authorList>
    </citation>
    <scope>IDENTIFICATION</scope>
</reference>
<evidence type="ECO:0008006" key="5">
    <source>
        <dbReference type="Google" id="ProtNLM"/>
    </source>
</evidence>
<name>A0A0D3CRE7_BRAOL</name>
<dbReference type="InterPro" id="IPR002885">
    <property type="entry name" value="PPR_rpt"/>
</dbReference>
<dbReference type="Gramene" id="Bo6g039890.1">
    <property type="protein sequence ID" value="Bo6g039890.1"/>
    <property type="gene ID" value="Bo6g039890"/>
</dbReference>
<keyword evidence="1" id="KW-0677">Repeat</keyword>
<feature type="transmembrane region" description="Helical" evidence="2">
    <location>
        <begin position="109"/>
        <end position="129"/>
    </location>
</feature>
<dbReference type="eggNOG" id="KOG4197">
    <property type="taxonomic scope" value="Eukaryota"/>
</dbReference>
<evidence type="ECO:0000313" key="3">
    <source>
        <dbReference type="EnsemblPlants" id="Bo6g039890.1"/>
    </source>
</evidence>
<dbReference type="Proteomes" id="UP000032141">
    <property type="component" value="Chromosome C6"/>
</dbReference>
<sequence length="363" mass="40872">MCDNIENIVDPSLMKPPPMNFVDEQLKAGRCRQRVVTRLLRFWKAQNAKNDGKLMGVDLLLLDRKVAVEFDSGYNQCRSAQNFQDGWLYDPNMFDAKMRNRSFRLSDSLALPFILVMPLPKFFLLRLWFSLYGGRFHHSSLVLRCASAASSSSNAATAEAPKPSGCNIRAASSSNSTSDREAICSIRLKKMIPLQVEELRGQGVEHYAYKWEKATVQISSKRCTIVARRAFGKLAFLTPREDSGNIQKDDDDSYEVTLDEDFLTALEYGMPPPASGMVGDAVKKLCEYKRRHCVSCSEGSIVIIAPNVSSGTKPNIRTFNILLDSYGKRGNYKKMSAVMEFMNIATYNMVIDAFERGDLKQME</sequence>
<keyword evidence="2" id="KW-0812">Transmembrane</keyword>
<dbReference type="eggNOG" id="KOG1885">
    <property type="taxonomic scope" value="Eukaryota"/>
</dbReference>
<protein>
    <recommendedName>
        <fullName evidence="5">DUF223 domain-containing protein</fullName>
    </recommendedName>
</protein>
<dbReference type="EnsemblPlants" id="Bo6g039890.1">
    <property type="protein sequence ID" value="Bo6g039890.1"/>
    <property type="gene ID" value="Bo6g039890"/>
</dbReference>
<evidence type="ECO:0000256" key="1">
    <source>
        <dbReference type="ARBA" id="ARBA00022737"/>
    </source>
</evidence>
<evidence type="ECO:0000313" key="4">
    <source>
        <dbReference type="Proteomes" id="UP000032141"/>
    </source>
</evidence>
<proteinExistence type="predicted"/>
<dbReference type="STRING" id="109376.A0A0D3CRE7"/>
<keyword evidence="2" id="KW-1133">Transmembrane helix</keyword>
<dbReference type="AlphaFoldDB" id="A0A0D3CRE7"/>
<evidence type="ECO:0000256" key="2">
    <source>
        <dbReference type="SAM" id="Phobius"/>
    </source>
</evidence>